<feature type="transmembrane region" description="Helical" evidence="1">
    <location>
        <begin position="99"/>
        <end position="117"/>
    </location>
</feature>
<proteinExistence type="predicted"/>
<evidence type="ECO:0000313" key="2">
    <source>
        <dbReference type="EMBL" id="KZN62304.1"/>
    </source>
</evidence>
<dbReference type="AlphaFoldDB" id="A0A161YLH6"/>
<keyword evidence="1" id="KW-1133">Transmembrane helix</keyword>
<name>A0A161YLH6_9GAMM</name>
<dbReference type="RefSeq" id="WP_063368555.1">
    <property type="nucleotide sequence ID" value="NZ_AUYC01000034.1"/>
</dbReference>
<comment type="caution">
    <text evidence="2">The sequence shown here is derived from an EMBL/GenBank/DDBJ whole genome shotgun (WGS) entry which is preliminary data.</text>
</comment>
<evidence type="ECO:0000313" key="3">
    <source>
        <dbReference type="Proteomes" id="UP000076486"/>
    </source>
</evidence>
<dbReference type="Proteomes" id="UP000076486">
    <property type="component" value="Unassembled WGS sequence"/>
</dbReference>
<protein>
    <submittedName>
        <fullName evidence="2">Uncharacterized protein</fullName>
    </submittedName>
</protein>
<sequence>MKKVATAIGISMFSPLIVGTILGAYFYIVTGQGQVFLQLLTTAISNAHVVGIVMALCVLPTYLFLYKRDKLSYAALTTAAMLGGAVFTFFFSISGGPILIANAVMCALASALFLYSLRRPQ</sequence>
<gene>
    <name evidence="2" type="ORF">N473_20200</name>
</gene>
<reference evidence="2 3" key="1">
    <citation type="submission" date="2013-07" db="EMBL/GenBank/DDBJ databases">
        <title>Comparative Genomic and Metabolomic Analysis of Twelve Strains of Pseudoalteromonas luteoviolacea.</title>
        <authorList>
            <person name="Vynne N.G."/>
            <person name="Mansson M."/>
            <person name="Gram L."/>
        </authorList>
    </citation>
    <scope>NUCLEOTIDE SEQUENCE [LARGE SCALE GENOMIC DNA]</scope>
    <source>
        <strain evidence="2 3">CPMOR-1</strain>
    </source>
</reference>
<feature type="transmembrane region" description="Helical" evidence="1">
    <location>
        <begin position="7"/>
        <end position="28"/>
    </location>
</feature>
<keyword evidence="1" id="KW-0812">Transmembrane</keyword>
<feature type="transmembrane region" description="Helical" evidence="1">
    <location>
        <begin position="48"/>
        <end position="66"/>
    </location>
</feature>
<dbReference type="EMBL" id="AUYC01000034">
    <property type="protein sequence ID" value="KZN62304.1"/>
    <property type="molecule type" value="Genomic_DNA"/>
</dbReference>
<organism evidence="2 3">
    <name type="scientific">Pseudoalteromonas luteoviolacea CPMOR-1</name>
    <dbReference type="NCBI Taxonomy" id="1365248"/>
    <lineage>
        <taxon>Bacteria</taxon>
        <taxon>Pseudomonadati</taxon>
        <taxon>Pseudomonadota</taxon>
        <taxon>Gammaproteobacteria</taxon>
        <taxon>Alteromonadales</taxon>
        <taxon>Pseudoalteromonadaceae</taxon>
        <taxon>Pseudoalteromonas</taxon>
    </lineage>
</organism>
<keyword evidence="1" id="KW-0472">Membrane</keyword>
<dbReference type="PATRIC" id="fig|1365248.3.peg.3104"/>
<feature type="transmembrane region" description="Helical" evidence="1">
    <location>
        <begin position="73"/>
        <end position="93"/>
    </location>
</feature>
<accession>A0A161YLH6</accession>
<evidence type="ECO:0000256" key="1">
    <source>
        <dbReference type="SAM" id="Phobius"/>
    </source>
</evidence>